<sequence>MNKGIKHTRFTDLKSAAKRPGRGKAYQSIATALMAVAYNIRVLVRALVQECRPKAKRRRKSRKKFSAANLANVRPATVGALAPPA</sequence>
<organism evidence="1 2">
    <name type="scientific">Plantibacter elymi</name>
    <name type="common">nom. nud.</name>
    <dbReference type="NCBI Taxonomy" id="199708"/>
    <lineage>
        <taxon>Bacteria</taxon>
        <taxon>Bacillati</taxon>
        <taxon>Actinomycetota</taxon>
        <taxon>Actinomycetes</taxon>
        <taxon>Micrococcales</taxon>
        <taxon>Microbacteriaceae</taxon>
        <taxon>Plantibacter</taxon>
    </lineage>
</organism>
<evidence type="ECO:0000313" key="1">
    <source>
        <dbReference type="EMBL" id="SMQ58960.1"/>
    </source>
</evidence>
<evidence type="ECO:0008006" key="3">
    <source>
        <dbReference type="Google" id="ProtNLM"/>
    </source>
</evidence>
<dbReference type="EMBL" id="FXWJ01000001">
    <property type="protein sequence ID" value="SMQ58960.1"/>
    <property type="molecule type" value="Genomic_DNA"/>
</dbReference>
<comment type="caution">
    <text evidence="1">The sequence shown here is derived from an EMBL/GenBank/DDBJ whole genome shotgun (WGS) entry which is preliminary data.</text>
</comment>
<accession>A0ABY1R8A0</accession>
<keyword evidence="2" id="KW-1185">Reference proteome</keyword>
<proteinExistence type="predicted"/>
<evidence type="ECO:0000313" key="2">
    <source>
        <dbReference type="Proteomes" id="UP000194464"/>
    </source>
</evidence>
<gene>
    <name evidence="1" type="ORF">SAMN06295909_0235</name>
</gene>
<name>A0ABY1R8A0_9MICO</name>
<protein>
    <recommendedName>
        <fullName evidence="3">Transposase DDE domain-containing protein</fullName>
    </recommendedName>
</protein>
<dbReference type="Proteomes" id="UP000194464">
    <property type="component" value="Unassembled WGS sequence"/>
</dbReference>
<reference evidence="1 2" key="1">
    <citation type="submission" date="2017-04" db="EMBL/GenBank/DDBJ databases">
        <authorList>
            <person name="Varghese N."/>
            <person name="Submissions S."/>
        </authorList>
    </citation>
    <scope>NUCLEOTIDE SEQUENCE [LARGE SCALE GENOMIC DNA]</scope>
    <source>
        <strain evidence="1 2">VKM Ac-1784</strain>
    </source>
</reference>